<dbReference type="GO" id="GO:0016020">
    <property type="term" value="C:membrane"/>
    <property type="evidence" value="ECO:0007669"/>
    <property type="project" value="UniProtKB-SubCell"/>
</dbReference>
<evidence type="ECO:0000256" key="2">
    <source>
        <dbReference type="ARBA" id="ARBA00022614"/>
    </source>
</evidence>
<evidence type="ECO:0000256" key="5">
    <source>
        <dbReference type="ARBA" id="ARBA00022737"/>
    </source>
</evidence>
<accession>A0AAU9PTD1</accession>
<dbReference type="InterPro" id="IPR055414">
    <property type="entry name" value="LRR_R13L4/SHOC2-like"/>
</dbReference>
<dbReference type="Pfam" id="PF08263">
    <property type="entry name" value="LRRNT_2"/>
    <property type="match status" value="1"/>
</dbReference>
<evidence type="ECO:0000259" key="11">
    <source>
        <dbReference type="Pfam" id="PF08263"/>
    </source>
</evidence>
<keyword evidence="7 9" id="KW-0472">Membrane</keyword>
<dbReference type="SUPFAM" id="SSF52058">
    <property type="entry name" value="L domain-like"/>
    <property type="match status" value="1"/>
</dbReference>
<evidence type="ECO:0000313" key="14">
    <source>
        <dbReference type="Proteomes" id="UP001157418"/>
    </source>
</evidence>
<evidence type="ECO:0000256" key="8">
    <source>
        <dbReference type="ARBA" id="ARBA00023180"/>
    </source>
</evidence>
<feature type="signal peptide" evidence="10">
    <location>
        <begin position="1"/>
        <end position="21"/>
    </location>
</feature>
<dbReference type="PANTHER" id="PTHR48063">
    <property type="entry name" value="LRR RECEPTOR-LIKE KINASE"/>
    <property type="match status" value="1"/>
</dbReference>
<evidence type="ECO:0000256" key="1">
    <source>
        <dbReference type="ARBA" id="ARBA00004479"/>
    </source>
</evidence>
<proteinExistence type="predicted"/>
<dbReference type="AlphaFoldDB" id="A0AAU9PTD1"/>
<keyword evidence="3 9" id="KW-0812">Transmembrane</keyword>
<dbReference type="Gene3D" id="3.80.10.10">
    <property type="entry name" value="Ribonuclease Inhibitor"/>
    <property type="match status" value="2"/>
</dbReference>
<keyword evidence="6 9" id="KW-1133">Transmembrane helix</keyword>
<evidence type="ECO:0000256" key="9">
    <source>
        <dbReference type="SAM" id="Phobius"/>
    </source>
</evidence>
<keyword evidence="8" id="KW-0325">Glycoprotein</keyword>
<feature type="transmembrane region" description="Helical" evidence="9">
    <location>
        <begin position="301"/>
        <end position="323"/>
    </location>
</feature>
<feature type="domain" description="Leucine-rich repeat-containing N-terminal plant-type" evidence="11">
    <location>
        <begin position="39"/>
        <end position="78"/>
    </location>
</feature>
<dbReference type="Proteomes" id="UP001157418">
    <property type="component" value="Unassembled WGS sequence"/>
</dbReference>
<feature type="domain" description="Disease resistance R13L4/SHOC-2-like LRR" evidence="12">
    <location>
        <begin position="102"/>
        <end position="289"/>
    </location>
</feature>
<organism evidence="13 14">
    <name type="scientific">Lactuca virosa</name>
    <dbReference type="NCBI Taxonomy" id="75947"/>
    <lineage>
        <taxon>Eukaryota</taxon>
        <taxon>Viridiplantae</taxon>
        <taxon>Streptophyta</taxon>
        <taxon>Embryophyta</taxon>
        <taxon>Tracheophyta</taxon>
        <taxon>Spermatophyta</taxon>
        <taxon>Magnoliopsida</taxon>
        <taxon>eudicotyledons</taxon>
        <taxon>Gunneridae</taxon>
        <taxon>Pentapetalae</taxon>
        <taxon>asterids</taxon>
        <taxon>campanulids</taxon>
        <taxon>Asterales</taxon>
        <taxon>Asteraceae</taxon>
        <taxon>Cichorioideae</taxon>
        <taxon>Cichorieae</taxon>
        <taxon>Lactucinae</taxon>
        <taxon>Lactuca</taxon>
    </lineage>
</organism>
<dbReference type="PANTHER" id="PTHR48063:SF103">
    <property type="entry name" value="LEUCINE-RICH RECEPTOR-LIKE KINASE FAMILY PROTEIN"/>
    <property type="match status" value="1"/>
</dbReference>
<comment type="caution">
    <text evidence="13">The sequence shown here is derived from an EMBL/GenBank/DDBJ whole genome shotgun (WGS) entry which is preliminary data.</text>
</comment>
<dbReference type="InterPro" id="IPR032675">
    <property type="entry name" value="LRR_dom_sf"/>
</dbReference>
<evidence type="ECO:0000256" key="4">
    <source>
        <dbReference type="ARBA" id="ARBA00022729"/>
    </source>
</evidence>
<evidence type="ECO:0000259" key="12">
    <source>
        <dbReference type="Pfam" id="PF23598"/>
    </source>
</evidence>
<protein>
    <recommendedName>
        <fullName evidence="15">Leucine-rich repeat-containing N-terminal plant-type domain-containing protein</fullName>
    </recommendedName>
</protein>
<name>A0AAU9PTD1_9ASTR</name>
<comment type="subcellular location">
    <subcellularLocation>
        <location evidence="1">Membrane</location>
        <topology evidence="1">Single-pass type I membrane protein</topology>
    </subcellularLocation>
</comment>
<sequence>MNPCVFVIFSLLLLHAKTITSNQLGGGDENGVIMRKYSDKERRALLDFKSHLQDPNETLSTWRAEEENCCKWRGVTCNNQIDHVTGLDVDGLGLEGEISNSLLNLNSLNHLDLFGNSFHGTIPTFIGSMTRLRYLNLGWNQLNGAIPRSIGSLTELSELYLSGNSLYGIIPPEFGNLTNLVDLWLGIGSRVENLQWLSHLSHLELLEMNGISLSKQNYWVDVILSLRKLSFLSLDGCELSHVMYPYSSSFLNSSSSIEYLSLGNNNLNSSMYGWLFPFTSNKLRILDICGNMLLRNEISRIFHICIVIHIVNNWSYTVVFYLYPFLV</sequence>
<feature type="chain" id="PRO_5043829740" description="Leucine-rich repeat-containing N-terminal plant-type domain-containing protein" evidence="10">
    <location>
        <begin position="22"/>
        <end position="327"/>
    </location>
</feature>
<evidence type="ECO:0000256" key="6">
    <source>
        <dbReference type="ARBA" id="ARBA00022989"/>
    </source>
</evidence>
<keyword evidence="2" id="KW-0433">Leucine-rich repeat</keyword>
<gene>
    <name evidence="13" type="ORF">LVIROSA_LOCUS38004</name>
</gene>
<dbReference type="InterPro" id="IPR046956">
    <property type="entry name" value="RLP23-like"/>
</dbReference>
<evidence type="ECO:0000313" key="13">
    <source>
        <dbReference type="EMBL" id="CAH1452715.1"/>
    </source>
</evidence>
<evidence type="ECO:0000256" key="10">
    <source>
        <dbReference type="SAM" id="SignalP"/>
    </source>
</evidence>
<keyword evidence="5" id="KW-0677">Repeat</keyword>
<keyword evidence="4 10" id="KW-0732">Signal</keyword>
<dbReference type="EMBL" id="CAKMRJ010005745">
    <property type="protein sequence ID" value="CAH1452715.1"/>
    <property type="molecule type" value="Genomic_DNA"/>
</dbReference>
<keyword evidence="14" id="KW-1185">Reference proteome</keyword>
<evidence type="ECO:0000256" key="3">
    <source>
        <dbReference type="ARBA" id="ARBA00022692"/>
    </source>
</evidence>
<reference evidence="13 14" key="1">
    <citation type="submission" date="2022-01" db="EMBL/GenBank/DDBJ databases">
        <authorList>
            <person name="Xiong W."/>
            <person name="Schranz E."/>
        </authorList>
    </citation>
    <scope>NUCLEOTIDE SEQUENCE [LARGE SCALE GENOMIC DNA]</scope>
</reference>
<dbReference type="InterPro" id="IPR013210">
    <property type="entry name" value="LRR_N_plant-typ"/>
</dbReference>
<evidence type="ECO:0000256" key="7">
    <source>
        <dbReference type="ARBA" id="ARBA00023136"/>
    </source>
</evidence>
<dbReference type="Pfam" id="PF23598">
    <property type="entry name" value="LRR_14"/>
    <property type="match status" value="1"/>
</dbReference>
<evidence type="ECO:0008006" key="15">
    <source>
        <dbReference type="Google" id="ProtNLM"/>
    </source>
</evidence>
<dbReference type="FunFam" id="3.80.10.10:FF:000627">
    <property type="entry name" value="Probable leucine-rich repeat receptor-like protein kinase At2g33170"/>
    <property type="match status" value="1"/>
</dbReference>